<protein>
    <submittedName>
        <fullName evidence="1">Uncharacterized protein</fullName>
    </submittedName>
</protein>
<comment type="caution">
    <text evidence="1">The sequence shown here is derived from an EMBL/GenBank/DDBJ whole genome shotgun (WGS) entry which is preliminary data.</text>
</comment>
<gene>
    <name evidence="1" type="ORF">GN958_ATG10523</name>
</gene>
<evidence type="ECO:0000313" key="2">
    <source>
        <dbReference type="Proteomes" id="UP000704712"/>
    </source>
</evidence>
<reference evidence="1" key="1">
    <citation type="submission" date="2020-03" db="EMBL/GenBank/DDBJ databases">
        <title>Hybrid Assembly of Korean Phytophthora infestans isolates.</title>
        <authorList>
            <person name="Prokchorchik M."/>
            <person name="Lee Y."/>
            <person name="Seo J."/>
            <person name="Cho J.-H."/>
            <person name="Park Y.-E."/>
            <person name="Jang D.-C."/>
            <person name="Im J.-S."/>
            <person name="Choi J.-G."/>
            <person name="Park H.-J."/>
            <person name="Lee G.-B."/>
            <person name="Lee Y.-G."/>
            <person name="Hong S.-Y."/>
            <person name="Cho K."/>
            <person name="Sohn K.H."/>
        </authorList>
    </citation>
    <scope>NUCLEOTIDE SEQUENCE</scope>
    <source>
        <strain evidence="1">KR_2_A2</strain>
    </source>
</reference>
<accession>A0A8S9UMU2</accession>
<evidence type="ECO:0000313" key="1">
    <source>
        <dbReference type="EMBL" id="KAF4140359.1"/>
    </source>
</evidence>
<name>A0A8S9UMU2_PHYIN</name>
<proteinExistence type="predicted"/>
<dbReference type="Proteomes" id="UP000704712">
    <property type="component" value="Unassembled WGS sequence"/>
</dbReference>
<dbReference type="EMBL" id="JAACNO010001471">
    <property type="protein sequence ID" value="KAF4140359.1"/>
    <property type="molecule type" value="Genomic_DNA"/>
</dbReference>
<dbReference type="AlphaFoldDB" id="A0A8S9UMU2"/>
<sequence>MLSGRRTDKTNFILALFGGGDLYSSPAAATRSNRAPNEAVAATGAVTPASMTPLLSSIDPINAALEAAVAHSPLPTGTVRVCHATEDEWNAFADSEDPIARRNYLEWFPDTEEIHIIDGMSTDGSKITWPPRILKGDDGVHISVMDHAKQHPTRCFLRTFQTNEEYKSTDRVAGSPTGSAIRGGIPRIRRLSNWIAVLGATIGSGASCTSGWTRSSYNLYSAFAKFGSNDTHSSYSTPGIAAHIAIAFWSSSPGAIPTAEKLQSQP</sequence>
<organism evidence="1 2">
    <name type="scientific">Phytophthora infestans</name>
    <name type="common">Potato late blight agent</name>
    <name type="synonym">Botrytis infestans</name>
    <dbReference type="NCBI Taxonomy" id="4787"/>
    <lineage>
        <taxon>Eukaryota</taxon>
        <taxon>Sar</taxon>
        <taxon>Stramenopiles</taxon>
        <taxon>Oomycota</taxon>
        <taxon>Peronosporomycetes</taxon>
        <taxon>Peronosporales</taxon>
        <taxon>Peronosporaceae</taxon>
        <taxon>Phytophthora</taxon>
    </lineage>
</organism>